<comment type="caution">
    <text evidence="6">The sequence shown here is derived from an EMBL/GenBank/DDBJ whole genome shotgun (WGS) entry which is preliminary data.</text>
</comment>
<dbReference type="Pfam" id="PF01915">
    <property type="entry name" value="Glyco_hydro_3_C"/>
    <property type="match status" value="1"/>
</dbReference>
<dbReference type="InterPro" id="IPR002772">
    <property type="entry name" value="Glyco_hydro_3_C"/>
</dbReference>
<dbReference type="SUPFAM" id="SSF51445">
    <property type="entry name" value="(Trans)glycosidases"/>
    <property type="match status" value="1"/>
</dbReference>
<evidence type="ECO:0000256" key="3">
    <source>
        <dbReference type="ARBA" id="ARBA00022801"/>
    </source>
</evidence>
<evidence type="ECO:0000259" key="5">
    <source>
        <dbReference type="PROSITE" id="PS51820"/>
    </source>
</evidence>
<feature type="signal peptide" evidence="4">
    <location>
        <begin position="1"/>
        <end position="25"/>
    </location>
</feature>
<proteinExistence type="inferred from homology"/>
<evidence type="ECO:0000313" key="7">
    <source>
        <dbReference type="Proteomes" id="UP001596018"/>
    </source>
</evidence>
<accession>A0ABW0JXM1</accession>
<dbReference type="SMART" id="SM00758">
    <property type="entry name" value="PA14"/>
    <property type="match status" value="1"/>
</dbReference>
<dbReference type="RefSeq" id="WP_377341261.1">
    <property type="nucleotide sequence ID" value="NZ_JALBWS010000008.1"/>
</dbReference>
<comment type="similarity">
    <text evidence="1">Belongs to the glycosyl hydrolase 3 family.</text>
</comment>
<dbReference type="InterPro" id="IPR001764">
    <property type="entry name" value="Glyco_hydro_3_N"/>
</dbReference>
<evidence type="ECO:0000256" key="1">
    <source>
        <dbReference type="ARBA" id="ARBA00005336"/>
    </source>
</evidence>
<dbReference type="InterPro" id="IPR044993">
    <property type="entry name" value="BXL"/>
</dbReference>
<reference evidence="7" key="1">
    <citation type="journal article" date="2019" name="Int. J. Syst. Evol. Microbiol.">
        <title>The Global Catalogue of Microorganisms (GCM) 10K type strain sequencing project: providing services to taxonomists for standard genome sequencing and annotation.</title>
        <authorList>
            <consortium name="The Broad Institute Genomics Platform"/>
            <consortium name="The Broad Institute Genome Sequencing Center for Infectious Disease"/>
            <person name="Wu L."/>
            <person name="Ma J."/>
        </authorList>
    </citation>
    <scope>NUCLEOTIDE SEQUENCE [LARGE SCALE GENOMIC DNA]</scope>
    <source>
        <strain evidence="7">KACC 12822</strain>
    </source>
</reference>
<dbReference type="GO" id="GO:0016787">
    <property type="term" value="F:hydrolase activity"/>
    <property type="evidence" value="ECO:0007669"/>
    <property type="project" value="UniProtKB-KW"/>
</dbReference>
<dbReference type="PANTHER" id="PTHR42721:SF3">
    <property type="entry name" value="BETA-D-XYLOSIDASE 5-RELATED"/>
    <property type="match status" value="1"/>
</dbReference>
<dbReference type="Gene3D" id="3.20.20.300">
    <property type="entry name" value="Glycoside hydrolase, family 3, N-terminal domain"/>
    <property type="match status" value="1"/>
</dbReference>
<keyword evidence="7" id="KW-1185">Reference proteome</keyword>
<keyword evidence="3 6" id="KW-0378">Hydrolase</keyword>
<dbReference type="SUPFAM" id="SSF56988">
    <property type="entry name" value="Anthrax protective antigen"/>
    <property type="match status" value="1"/>
</dbReference>
<dbReference type="Gene3D" id="3.40.50.1700">
    <property type="entry name" value="Glycoside hydrolase family 3 C-terminal domain"/>
    <property type="match status" value="2"/>
</dbReference>
<dbReference type="InterPro" id="IPR036962">
    <property type="entry name" value="Glyco_hydro_3_N_sf"/>
</dbReference>
<dbReference type="Gene3D" id="2.60.40.10">
    <property type="entry name" value="Immunoglobulins"/>
    <property type="match status" value="1"/>
</dbReference>
<name>A0ABW0JXM1_9GAMM</name>
<evidence type="ECO:0000313" key="6">
    <source>
        <dbReference type="EMBL" id="MFC5440903.1"/>
    </source>
</evidence>
<evidence type="ECO:0000256" key="2">
    <source>
        <dbReference type="ARBA" id="ARBA00022729"/>
    </source>
</evidence>
<gene>
    <name evidence="6" type="ORF">ACFPK0_12820</name>
</gene>
<dbReference type="PRINTS" id="PR00133">
    <property type="entry name" value="GLHYDRLASE3"/>
</dbReference>
<dbReference type="InterPro" id="IPR026891">
    <property type="entry name" value="Fn3-like"/>
</dbReference>
<dbReference type="SUPFAM" id="SSF52279">
    <property type="entry name" value="Beta-D-glucan exohydrolase, C-terminal domain"/>
    <property type="match status" value="1"/>
</dbReference>
<feature type="chain" id="PRO_5046360246" evidence="4">
    <location>
        <begin position="26"/>
        <end position="888"/>
    </location>
</feature>
<dbReference type="Pfam" id="PF14310">
    <property type="entry name" value="Fn3-like"/>
    <property type="match status" value="1"/>
</dbReference>
<dbReference type="InterPro" id="IPR011658">
    <property type="entry name" value="PA14_dom"/>
</dbReference>
<dbReference type="Proteomes" id="UP001596018">
    <property type="component" value="Unassembled WGS sequence"/>
</dbReference>
<protein>
    <submittedName>
        <fullName evidence="6">Glycoside hydrolase family 3 C-terminal domain-containing protein</fullName>
    </submittedName>
</protein>
<organism evidence="6 7">
    <name type="scientific">Rhodanobacter ginsenosidimutans</name>
    <dbReference type="NCBI Taxonomy" id="490571"/>
    <lineage>
        <taxon>Bacteria</taxon>
        <taxon>Pseudomonadati</taxon>
        <taxon>Pseudomonadota</taxon>
        <taxon>Gammaproteobacteria</taxon>
        <taxon>Lysobacterales</taxon>
        <taxon>Rhodanobacteraceae</taxon>
        <taxon>Rhodanobacter</taxon>
    </lineage>
</organism>
<dbReference type="EMBL" id="JBHSMM010000003">
    <property type="protein sequence ID" value="MFC5440903.1"/>
    <property type="molecule type" value="Genomic_DNA"/>
</dbReference>
<dbReference type="Pfam" id="PF07691">
    <property type="entry name" value="PA14"/>
    <property type="match status" value="1"/>
</dbReference>
<dbReference type="InterPro" id="IPR036881">
    <property type="entry name" value="Glyco_hydro_3_C_sf"/>
</dbReference>
<dbReference type="PANTHER" id="PTHR42721">
    <property type="entry name" value="SUGAR HYDROLASE-RELATED"/>
    <property type="match status" value="1"/>
</dbReference>
<feature type="domain" description="PA14" evidence="5">
    <location>
        <begin position="465"/>
        <end position="618"/>
    </location>
</feature>
<evidence type="ECO:0000256" key="4">
    <source>
        <dbReference type="SAM" id="SignalP"/>
    </source>
</evidence>
<dbReference type="SMART" id="SM01217">
    <property type="entry name" value="Fn3_like"/>
    <property type="match status" value="1"/>
</dbReference>
<keyword evidence="2 4" id="KW-0732">Signal</keyword>
<sequence>MRIWTGISAVVALAALAPLTVAAQAAPAASQTATDAATAKAEALVARMTLAEKLPQLLNVAPAIPRLGIPRYNWWTESLHGALGTLPTTNFPEPIGLGASFDAPLVKRVAAAISTEVRGLHTLARQTGRLGRIGTGLDTWSPNLNIFRDPRWGRGQETYGEDPFLTARMGVAFVEGMQGPNPDRPEVIATPKHFAVHNGPESTRHEANVFVSKHDLVDTYLPAFRAAITEAKAGSVMCAYNRIDGQPACANDMLLKHYLRGAWGFTGYVVSDCDAVKDISDHHHYAPDGAAAVAAAVRAGVDNECNGATLSDTAGLEDRYSEALQRDLISVADIDRALVRLFAARYRVGDLAGLPGTAPAVPPSAIGSAANSQLALDAAQKTLVLLKNDGVLPLKAGVKVAVIGPLGDATRVLRGNYSSPLSGTPVSVLDGLRQVLAAGQVTLVPFGPSITDGDRVPTAVLQTPDGKPGLLARYYNPVTPPPAKFDAADMAKQLAAIRYQAKPVVSRIEPDVGQRDLDLAKVNHHHRTVWTGFLVPPESGTYRLGLSGTRGTMSFNGAAFVDRTHSAWNDLATMKTVTLERGHRYPITVEVTGHVDLAWKRISTTPEADLDRAAAQADVLVAVVGLTSDLEAEETGVSVPGFAGGDKTTLDLPADQIAMLKRAKATGKPLVVVAMNGSPIDLAWSKQNAAAILEAWYPGQSGGLAIANVLSGKTDPGGRLPLTFYRSVADLPPFGDYRMEGRTYRYFKGEPVYPFGFGLSYTEFTYGPLQVTPAAGGAANGLHVSTVVTNAGQREGGDVAQLYLRFPNIPGAPQVALRGFQRVALKPGETRTVSFDLSPRDLSAVTADGQREVMQGDYTVSVGSGQPDTGVATREARFSVDRAVVMPD</sequence>
<dbReference type="InterPro" id="IPR037524">
    <property type="entry name" value="PA14/GLEYA"/>
</dbReference>
<dbReference type="PROSITE" id="PS51820">
    <property type="entry name" value="PA14"/>
    <property type="match status" value="1"/>
</dbReference>
<dbReference type="InterPro" id="IPR017853">
    <property type="entry name" value="GH"/>
</dbReference>
<dbReference type="Pfam" id="PF00933">
    <property type="entry name" value="Glyco_hydro_3"/>
    <property type="match status" value="1"/>
</dbReference>
<dbReference type="InterPro" id="IPR013783">
    <property type="entry name" value="Ig-like_fold"/>
</dbReference>